<evidence type="ECO:0000313" key="11">
    <source>
        <dbReference type="EMBL" id="CBJ25999.1"/>
    </source>
</evidence>
<dbReference type="STRING" id="2880.D7FNI8"/>
<keyword evidence="4" id="KW-0812">Transmembrane</keyword>
<keyword evidence="8" id="KW-0472">Membrane</keyword>
<feature type="signal peptide" evidence="9">
    <location>
        <begin position="1"/>
        <end position="27"/>
    </location>
</feature>
<sequence length="547" mass="58690">MPSPFRTSAAPALVLLAAATRTSCASALHLRDGSVLEVDRELPGPNLDNGTPTKLYSLSLGRVRRDHMASADLASAMDAMRRGWHGHRSLLYTMSFEETPLFLGYGTHFAYIYAGTPPQRASVIINTGSHFSAFPCSECRSCGNHTDPYWDPSQSSTAHIVTCDETERCHGAYKCQSDKKCVLREHYTEGSSWRAKQVDDLLWVGERTLSDSQKHDDSAFSVDFTFGCIESLTGLFKTQLADGIMGLNADSRTLITQLATAGKISERKFSLCFSETGGTMVIGGYDPLLNKPGSEMQYTPSTGEISAPTVKVTDVTLNGVSITTDASVFQKGTGIKIVSGTTNTYLPRAVAEGFSAAWEAATGSPYATCKMNEFCMTRTTVELEALPVLMIHMDGGVEVNVRPEAYMDASSDEENVYPSLPPPCSMGGVLGANLLRDHNVVFDYDNHVVGFADGACDYHADSRGSDGGSAGAEGGPAVEAEANVDCVTAAKRVEECDAECPTGQSEPSTAEGREIWVDEVITHPQGSGQACPDKMAEEHRGCVKDCP</sequence>
<keyword evidence="7" id="KW-1133">Transmembrane helix</keyword>
<evidence type="ECO:0000256" key="6">
    <source>
        <dbReference type="ARBA" id="ARBA00022801"/>
    </source>
</evidence>
<dbReference type="Pfam" id="PF14543">
    <property type="entry name" value="TAXi_N"/>
    <property type="match status" value="1"/>
</dbReference>
<evidence type="ECO:0000256" key="2">
    <source>
        <dbReference type="ARBA" id="ARBA00007447"/>
    </source>
</evidence>
<organism evidence="11 12">
    <name type="scientific">Ectocarpus siliculosus</name>
    <name type="common">Brown alga</name>
    <name type="synonym">Conferva siliculosa</name>
    <dbReference type="NCBI Taxonomy" id="2880"/>
    <lineage>
        <taxon>Eukaryota</taxon>
        <taxon>Sar</taxon>
        <taxon>Stramenopiles</taxon>
        <taxon>Ochrophyta</taxon>
        <taxon>PX clade</taxon>
        <taxon>Phaeophyceae</taxon>
        <taxon>Ectocarpales</taxon>
        <taxon>Ectocarpaceae</taxon>
        <taxon>Ectocarpus</taxon>
    </lineage>
</organism>
<dbReference type="PANTHER" id="PTHR13683">
    <property type="entry name" value="ASPARTYL PROTEASES"/>
    <property type="match status" value="1"/>
</dbReference>
<dbReference type="PANTHER" id="PTHR13683:SF375">
    <property type="entry name" value="PEPTIDASE A1 DOMAIN-CONTAINING PROTEIN"/>
    <property type="match status" value="1"/>
</dbReference>
<feature type="chain" id="PRO_5003095752" evidence="9">
    <location>
        <begin position="28"/>
        <end position="547"/>
    </location>
</feature>
<evidence type="ECO:0000256" key="8">
    <source>
        <dbReference type="ARBA" id="ARBA00023136"/>
    </source>
</evidence>
<protein>
    <submittedName>
        <fullName evidence="11">Aspartyl protease</fullName>
    </submittedName>
</protein>
<name>D7FNI8_ECTSI</name>
<comment type="subcellular location">
    <subcellularLocation>
        <location evidence="1">Membrane</location>
    </subcellularLocation>
</comment>
<dbReference type="PROSITE" id="PS51767">
    <property type="entry name" value="PEPTIDASE_A1"/>
    <property type="match status" value="1"/>
</dbReference>
<dbReference type="Proteomes" id="UP000002630">
    <property type="component" value="Linkage Group LG02"/>
</dbReference>
<dbReference type="Gene3D" id="2.40.70.10">
    <property type="entry name" value="Acid Proteases"/>
    <property type="match status" value="2"/>
</dbReference>
<dbReference type="EMBL" id="FN649727">
    <property type="protein sequence ID" value="CBJ25999.1"/>
    <property type="molecule type" value="Genomic_DNA"/>
</dbReference>
<dbReference type="OMA" id="SRTKPCF"/>
<dbReference type="GO" id="GO:0006508">
    <property type="term" value="P:proteolysis"/>
    <property type="evidence" value="ECO:0007669"/>
    <property type="project" value="UniProtKB-KW"/>
</dbReference>
<accession>D7FNI8</accession>
<dbReference type="InterPro" id="IPR001461">
    <property type="entry name" value="Aspartic_peptidase_A1"/>
</dbReference>
<evidence type="ECO:0000256" key="4">
    <source>
        <dbReference type="ARBA" id="ARBA00022692"/>
    </source>
</evidence>
<feature type="domain" description="Peptidase A1" evidence="10">
    <location>
        <begin position="108"/>
        <end position="452"/>
    </location>
</feature>
<keyword evidence="3 11" id="KW-0645">Protease</keyword>
<dbReference type="InterPro" id="IPR032799">
    <property type="entry name" value="TAXi_C"/>
</dbReference>
<dbReference type="AlphaFoldDB" id="D7FNI8"/>
<evidence type="ECO:0000256" key="9">
    <source>
        <dbReference type="SAM" id="SignalP"/>
    </source>
</evidence>
<dbReference type="EMBL" id="FN648291">
    <property type="protein sequence ID" value="CBJ25999.1"/>
    <property type="molecule type" value="Genomic_DNA"/>
</dbReference>
<evidence type="ECO:0000256" key="3">
    <source>
        <dbReference type="ARBA" id="ARBA00022670"/>
    </source>
</evidence>
<proteinExistence type="inferred from homology"/>
<dbReference type="Pfam" id="PF14541">
    <property type="entry name" value="TAXi_C"/>
    <property type="match status" value="1"/>
</dbReference>
<reference evidence="11 12" key="1">
    <citation type="journal article" date="2010" name="Nature">
        <title>The Ectocarpus genome and the independent evolution of multicellularity in brown algae.</title>
        <authorList>
            <person name="Cock J.M."/>
            <person name="Sterck L."/>
            <person name="Rouze P."/>
            <person name="Scornet D."/>
            <person name="Allen A.E."/>
            <person name="Amoutzias G."/>
            <person name="Anthouard V."/>
            <person name="Artiguenave F."/>
            <person name="Aury J.M."/>
            <person name="Badger J.H."/>
            <person name="Beszteri B."/>
            <person name="Billiau K."/>
            <person name="Bonnet E."/>
            <person name="Bothwell J.H."/>
            <person name="Bowler C."/>
            <person name="Boyen C."/>
            <person name="Brownlee C."/>
            <person name="Carrano C.J."/>
            <person name="Charrier B."/>
            <person name="Cho G.Y."/>
            <person name="Coelho S.M."/>
            <person name="Collen J."/>
            <person name="Corre E."/>
            <person name="Da Silva C."/>
            <person name="Delage L."/>
            <person name="Delaroque N."/>
            <person name="Dittami S.M."/>
            <person name="Doulbeau S."/>
            <person name="Elias M."/>
            <person name="Farnham G."/>
            <person name="Gachon C.M."/>
            <person name="Gschloessl B."/>
            <person name="Heesch S."/>
            <person name="Jabbari K."/>
            <person name="Jubin C."/>
            <person name="Kawai H."/>
            <person name="Kimura K."/>
            <person name="Kloareg B."/>
            <person name="Kupper F.C."/>
            <person name="Lang D."/>
            <person name="Le Bail A."/>
            <person name="Leblanc C."/>
            <person name="Lerouge P."/>
            <person name="Lohr M."/>
            <person name="Lopez P.J."/>
            <person name="Martens C."/>
            <person name="Maumus F."/>
            <person name="Michel G."/>
            <person name="Miranda-Saavedra D."/>
            <person name="Morales J."/>
            <person name="Moreau H."/>
            <person name="Motomura T."/>
            <person name="Nagasato C."/>
            <person name="Napoli C.A."/>
            <person name="Nelson D.R."/>
            <person name="Nyvall-Collen P."/>
            <person name="Peters A.F."/>
            <person name="Pommier C."/>
            <person name="Potin P."/>
            <person name="Poulain J."/>
            <person name="Quesneville H."/>
            <person name="Read B."/>
            <person name="Rensing S.A."/>
            <person name="Ritter A."/>
            <person name="Rousvoal S."/>
            <person name="Samanta M."/>
            <person name="Samson G."/>
            <person name="Schroeder D.C."/>
            <person name="Segurens B."/>
            <person name="Strittmatter M."/>
            <person name="Tonon T."/>
            <person name="Tregear J.W."/>
            <person name="Valentin K."/>
            <person name="von Dassow P."/>
            <person name="Yamagishi T."/>
            <person name="Van de Peer Y."/>
            <person name="Wincker P."/>
        </authorList>
    </citation>
    <scope>NUCLEOTIDE SEQUENCE [LARGE SCALE GENOMIC DNA]</scope>
    <source>
        <strain evidence="12">Ec32 / CCAP1310/4</strain>
    </source>
</reference>
<dbReference type="GO" id="GO:0016020">
    <property type="term" value="C:membrane"/>
    <property type="evidence" value="ECO:0007669"/>
    <property type="project" value="UniProtKB-SubCell"/>
</dbReference>
<dbReference type="OrthoDB" id="2747330at2759"/>
<dbReference type="GO" id="GO:0004190">
    <property type="term" value="F:aspartic-type endopeptidase activity"/>
    <property type="evidence" value="ECO:0007669"/>
    <property type="project" value="InterPro"/>
</dbReference>
<evidence type="ECO:0000259" key="10">
    <source>
        <dbReference type="PROSITE" id="PS51767"/>
    </source>
</evidence>
<comment type="similarity">
    <text evidence="2">Belongs to the peptidase A1 family.</text>
</comment>
<keyword evidence="5 9" id="KW-0732">Signal</keyword>
<evidence type="ECO:0000256" key="7">
    <source>
        <dbReference type="ARBA" id="ARBA00022989"/>
    </source>
</evidence>
<evidence type="ECO:0000313" key="12">
    <source>
        <dbReference type="Proteomes" id="UP000002630"/>
    </source>
</evidence>
<dbReference type="InterPro" id="IPR032861">
    <property type="entry name" value="TAXi_N"/>
</dbReference>
<keyword evidence="6" id="KW-0378">Hydrolase</keyword>
<dbReference type="InterPro" id="IPR021109">
    <property type="entry name" value="Peptidase_aspartic_dom_sf"/>
</dbReference>
<gene>
    <name evidence="11" type="ORF">Esi_0018_0069</name>
</gene>
<dbReference type="SUPFAM" id="SSF50630">
    <property type="entry name" value="Acid proteases"/>
    <property type="match status" value="1"/>
</dbReference>
<dbReference type="InterPro" id="IPR033121">
    <property type="entry name" value="PEPTIDASE_A1"/>
</dbReference>
<keyword evidence="12" id="KW-1185">Reference proteome</keyword>
<dbReference type="InParanoid" id="D7FNI8"/>
<dbReference type="eggNOG" id="KOG1339">
    <property type="taxonomic scope" value="Eukaryota"/>
</dbReference>
<evidence type="ECO:0000256" key="1">
    <source>
        <dbReference type="ARBA" id="ARBA00004370"/>
    </source>
</evidence>
<evidence type="ECO:0000256" key="5">
    <source>
        <dbReference type="ARBA" id="ARBA00022729"/>
    </source>
</evidence>